<organism evidence="2 3">
    <name type="scientific">Methylobacterium mesophilicum SR1.6/6</name>
    <dbReference type="NCBI Taxonomy" id="908290"/>
    <lineage>
        <taxon>Bacteria</taxon>
        <taxon>Pseudomonadati</taxon>
        <taxon>Pseudomonadota</taxon>
        <taxon>Alphaproteobacteria</taxon>
        <taxon>Hyphomicrobiales</taxon>
        <taxon>Methylobacteriaceae</taxon>
        <taxon>Methylobacterium</taxon>
    </lineage>
</organism>
<accession>A0A6B9FMM6</accession>
<proteinExistence type="predicted"/>
<feature type="domain" description="CsgH-like" evidence="1">
    <location>
        <begin position="12"/>
        <end position="100"/>
    </location>
</feature>
<evidence type="ECO:0000259" key="1">
    <source>
        <dbReference type="Pfam" id="PF21112"/>
    </source>
</evidence>
<reference evidence="2 3" key="1">
    <citation type="journal article" date="2012" name="Genet. Mol. Biol.">
        <title>Analysis of 16S rRNA and mxaF genes revealing insights into Methylobacterium niche-specific plant association.</title>
        <authorList>
            <person name="Dourado M.N."/>
            <person name="Andreote F.D."/>
            <person name="Dini-Andreote F."/>
            <person name="Conti R."/>
            <person name="Araujo J.M."/>
            <person name="Araujo W.L."/>
        </authorList>
    </citation>
    <scope>NUCLEOTIDE SEQUENCE [LARGE SCALE GENOMIC DNA]</scope>
    <source>
        <strain evidence="2 3">SR1.6/6</strain>
    </source>
</reference>
<sequence length="107" mass="10996">MPVTAPTDPPALRCELTQQVNGGMVSISGRVFSVAPGPGTYQLRIEKSGPSGTSVINQGGAFTAQPSEPSVVGNTTFSVEAGANYRARLRVTSGAATAECQDGQDRL</sequence>
<dbReference type="EMBL" id="CP043538">
    <property type="protein sequence ID" value="QGY03803.1"/>
    <property type="molecule type" value="Genomic_DNA"/>
</dbReference>
<dbReference type="Gene3D" id="2.60.40.2420">
    <property type="match status" value="1"/>
</dbReference>
<protein>
    <recommendedName>
        <fullName evidence="1">CsgH-like domain-containing protein</fullName>
    </recommendedName>
</protein>
<dbReference type="Pfam" id="PF21112">
    <property type="entry name" value="CsgH"/>
    <property type="match status" value="1"/>
</dbReference>
<dbReference type="InterPro" id="IPR047726">
    <property type="entry name" value="CsgH_dom"/>
</dbReference>
<evidence type="ECO:0000313" key="3">
    <source>
        <dbReference type="Proteomes" id="UP000012488"/>
    </source>
</evidence>
<dbReference type="KEGG" id="mmes:MMSR116_19310"/>
<dbReference type="NCBIfam" id="NF041112">
    <property type="entry name" value="chap_CsgH_alph"/>
    <property type="match status" value="1"/>
</dbReference>
<reference evidence="2 3" key="2">
    <citation type="journal article" date="2013" name="Genome Announc.">
        <title>Draft Genome Sequence of Methylobacterium mesophilicum Strain SR1.6/6, Isolated from Citrus sinensis.</title>
        <authorList>
            <person name="Marinho Almeida D."/>
            <person name="Dini-Andreote F."/>
            <person name="Camargo Neves A.A."/>
            <person name="Juca Ramos R.T."/>
            <person name="Andreote F.D."/>
            <person name="Carneiro A.R."/>
            <person name="Oliveira de Souza Lima A."/>
            <person name="Caracciolo Gomes de Sa P.H."/>
            <person name="Ribeiro Barbosa M.S."/>
            <person name="Araujo W.L."/>
            <person name="Silva A."/>
        </authorList>
    </citation>
    <scope>NUCLEOTIDE SEQUENCE [LARGE SCALE GENOMIC DNA]</scope>
    <source>
        <strain evidence="2 3">SR1.6/6</strain>
    </source>
</reference>
<dbReference type="OrthoDB" id="8020332at2"/>
<evidence type="ECO:0000313" key="2">
    <source>
        <dbReference type="EMBL" id="QGY03803.1"/>
    </source>
</evidence>
<dbReference type="AlphaFoldDB" id="A0A6B9FMM6"/>
<gene>
    <name evidence="2" type="ORF">MMSR116_19310</name>
</gene>
<dbReference type="RefSeq" id="WP_010686963.1">
    <property type="nucleotide sequence ID" value="NZ_CP043538.1"/>
</dbReference>
<dbReference type="Proteomes" id="UP000012488">
    <property type="component" value="Chromosome"/>
</dbReference>
<dbReference type="InterPro" id="IPR048632">
    <property type="entry name" value="CsgH-like"/>
</dbReference>
<name>A0A6B9FMM6_9HYPH</name>
<dbReference type="InterPro" id="IPR053722">
    <property type="entry name" value="Curli_assembly_CsgC/AgfC"/>
</dbReference>